<evidence type="ECO:0000313" key="7">
    <source>
        <dbReference type="EMBL" id="TWH16712.1"/>
    </source>
</evidence>
<dbReference type="RefSeq" id="WP_037034265.1">
    <property type="nucleotide sequence ID" value="NZ_VLJS01000020.1"/>
</dbReference>
<dbReference type="HAMAP" id="MF_00724">
    <property type="entry name" value="FliE"/>
    <property type="match status" value="1"/>
</dbReference>
<proteinExistence type="inferred from homology"/>
<keyword evidence="7" id="KW-0282">Flagellum</keyword>
<evidence type="ECO:0000256" key="2">
    <source>
        <dbReference type="ARBA" id="ARBA00009272"/>
    </source>
</evidence>
<dbReference type="PRINTS" id="PR01006">
    <property type="entry name" value="FLGHOOKFLIE"/>
</dbReference>
<sequence>MDALTHLPSLPSLAMLQPGELPPAPASEGPSASGFGDLFQRALHQVDAVQHEAARQVEAVETGASDDLVGAMLASQEASLSFSMLIQVRNKVMAAFDDLMKTTV</sequence>
<accession>A0A562E3R0</accession>
<dbReference type="EMBL" id="VLJS01000020">
    <property type="protein sequence ID" value="TWH16712.1"/>
    <property type="molecule type" value="Genomic_DNA"/>
</dbReference>
<name>A0A562E3R0_9GAMM</name>
<reference evidence="7 8" key="1">
    <citation type="submission" date="2019-07" db="EMBL/GenBank/DDBJ databases">
        <title>Genome sequencing of lignin-degrading bacterial isolates.</title>
        <authorList>
            <person name="Gladden J."/>
        </authorList>
    </citation>
    <scope>NUCLEOTIDE SEQUENCE [LARGE SCALE GENOMIC DNA]</scope>
    <source>
        <strain evidence="7 8">J19</strain>
    </source>
</reference>
<evidence type="ECO:0000313" key="8">
    <source>
        <dbReference type="Proteomes" id="UP000321583"/>
    </source>
</evidence>
<dbReference type="Pfam" id="PF02049">
    <property type="entry name" value="FliE"/>
    <property type="match status" value="1"/>
</dbReference>
<keyword evidence="8" id="KW-1185">Reference proteome</keyword>
<gene>
    <name evidence="5" type="primary">fliE</name>
    <name evidence="7" type="ORF">L613_011600000070</name>
</gene>
<dbReference type="InterPro" id="IPR001624">
    <property type="entry name" value="FliE"/>
</dbReference>
<dbReference type="GO" id="GO:0009425">
    <property type="term" value="C:bacterial-type flagellum basal body"/>
    <property type="evidence" value="ECO:0007669"/>
    <property type="project" value="UniProtKB-SubCell"/>
</dbReference>
<dbReference type="AlphaFoldDB" id="A0A562E3R0"/>
<keyword evidence="4 5" id="KW-0975">Bacterial flagellum</keyword>
<evidence type="ECO:0000256" key="1">
    <source>
        <dbReference type="ARBA" id="ARBA00004117"/>
    </source>
</evidence>
<comment type="similarity">
    <text evidence="2 5">Belongs to the FliE family.</text>
</comment>
<evidence type="ECO:0000256" key="6">
    <source>
        <dbReference type="SAM" id="MobiDB-lite"/>
    </source>
</evidence>
<evidence type="ECO:0000256" key="4">
    <source>
        <dbReference type="ARBA" id="ARBA00023143"/>
    </source>
</evidence>
<organism evidence="7 8">
    <name type="scientific">Pseudoxanthomonas taiwanensis J19</name>
    <dbReference type="NCBI Taxonomy" id="935569"/>
    <lineage>
        <taxon>Bacteria</taxon>
        <taxon>Pseudomonadati</taxon>
        <taxon>Pseudomonadota</taxon>
        <taxon>Gammaproteobacteria</taxon>
        <taxon>Lysobacterales</taxon>
        <taxon>Lysobacteraceae</taxon>
        <taxon>Pseudoxanthomonas</taxon>
    </lineage>
</organism>
<comment type="subcellular location">
    <subcellularLocation>
        <location evidence="1 5">Bacterial flagellum basal body</location>
    </subcellularLocation>
</comment>
<dbReference type="GO" id="GO:0003774">
    <property type="term" value="F:cytoskeletal motor activity"/>
    <property type="evidence" value="ECO:0007669"/>
    <property type="project" value="InterPro"/>
</dbReference>
<dbReference type="PANTHER" id="PTHR34653:SF1">
    <property type="entry name" value="FLAGELLAR HOOK-BASAL BODY COMPLEX PROTEIN FLIE"/>
    <property type="match status" value="1"/>
</dbReference>
<dbReference type="PANTHER" id="PTHR34653">
    <property type="match status" value="1"/>
</dbReference>
<protein>
    <recommendedName>
        <fullName evidence="3 5">Flagellar hook-basal body complex protein FliE</fullName>
    </recommendedName>
</protein>
<evidence type="ECO:0000256" key="5">
    <source>
        <dbReference type="HAMAP-Rule" id="MF_00724"/>
    </source>
</evidence>
<dbReference type="Proteomes" id="UP000321583">
    <property type="component" value="Unassembled WGS sequence"/>
</dbReference>
<comment type="caution">
    <text evidence="7">The sequence shown here is derived from an EMBL/GenBank/DDBJ whole genome shotgun (WGS) entry which is preliminary data.</text>
</comment>
<evidence type="ECO:0000256" key="3">
    <source>
        <dbReference type="ARBA" id="ARBA00018024"/>
    </source>
</evidence>
<dbReference type="GO" id="GO:0005198">
    <property type="term" value="F:structural molecule activity"/>
    <property type="evidence" value="ECO:0007669"/>
    <property type="project" value="InterPro"/>
</dbReference>
<dbReference type="GO" id="GO:0071973">
    <property type="term" value="P:bacterial-type flagellum-dependent cell motility"/>
    <property type="evidence" value="ECO:0007669"/>
    <property type="project" value="InterPro"/>
</dbReference>
<keyword evidence="7" id="KW-0969">Cilium</keyword>
<dbReference type="OrthoDB" id="8909229at2"/>
<feature type="region of interest" description="Disordered" evidence="6">
    <location>
        <begin position="1"/>
        <end position="35"/>
    </location>
</feature>
<keyword evidence="7" id="KW-0966">Cell projection</keyword>